<name>E5ANB4_MYCRK</name>
<sequence length="495" mass="56832">MWCYGKQSIIRQNYSQLLLMAVFTRTPSVTLPRSIAWYDIFPLLLSWFMDFDLNALLNPFQSHTYVVDTRPKPAASAPPPPSSGVLTNLPTRQLTTYRDLPPELIARIGEHLPVQDVMSFSTVDWRTYRAMETKREIYRYWQQARQTVSLESMNQLLDEMDGALKHPAQHAEPLDALRQRLQALPENEQVDAFKRVFATAQHIPQDGVRIQKAMLPTLRDFPWHRRAELFDFVYAMAEQRSPGQDNIWTSLTSGLWALPFGTPPFVERYQVLLARLPLLSVAEQAELTPELSDLLWHFDPTDLRISGLYAVLREHALRLPLSHQGASVGTLAGNALVLPEAERHAQYMQMRDQALALPDEQWAIALRYLPKGLDELPPEQQARELSLLKGHLARVPEAQRTHVAVGLLQCITFMDKALSKRVWRQALSLLNGADENTLWDVLSELRKKWVLVTLEPDHWHIAIGEINRFMRINGFSESFRKKIQDSSAWLKSRPS</sequence>
<dbReference type="PROSITE" id="PS50181">
    <property type="entry name" value="FBOX"/>
    <property type="match status" value="1"/>
</dbReference>
<dbReference type="EMBL" id="FR687359">
    <property type="protein sequence ID" value="CBW76367.1"/>
    <property type="molecule type" value="Genomic_DNA"/>
</dbReference>
<evidence type="ECO:0000259" key="1">
    <source>
        <dbReference type="PROSITE" id="PS50181"/>
    </source>
</evidence>
<dbReference type="HOGENOM" id="CLU_030001_0_0_4"/>
<dbReference type="KEGG" id="brh:RBRH_02250"/>
<proteinExistence type="predicted"/>
<reference evidence="2 3" key="1">
    <citation type="journal article" date="2011" name="J. Bacteriol.">
        <title>Complete genome sequence of Burkholderia rhizoxinica, an endosymbiont of Rhizopus microsporus.</title>
        <authorList>
            <person name="Lackner G."/>
            <person name="Moebius N."/>
            <person name="Partida-Martinez L."/>
            <person name="Hertweck C."/>
        </authorList>
    </citation>
    <scope>NUCLEOTIDE SEQUENCE [LARGE SCALE GENOMIC DNA]</scope>
    <source>
        <strain evidence="3">DSM 19002 / CIP 109453 / HKI 454</strain>
    </source>
</reference>
<dbReference type="Proteomes" id="UP000007437">
    <property type="component" value="Chromosome"/>
</dbReference>
<dbReference type="InterPro" id="IPR001810">
    <property type="entry name" value="F-box_dom"/>
</dbReference>
<evidence type="ECO:0000313" key="2">
    <source>
        <dbReference type="EMBL" id="CBW76367.1"/>
    </source>
</evidence>
<organism evidence="2 3">
    <name type="scientific">Mycetohabitans rhizoxinica (strain DSM 19002 / CIP 109453 / HKI 454)</name>
    <name type="common">Paraburkholderia rhizoxinica</name>
    <dbReference type="NCBI Taxonomy" id="882378"/>
    <lineage>
        <taxon>Bacteria</taxon>
        <taxon>Pseudomonadati</taxon>
        <taxon>Pseudomonadota</taxon>
        <taxon>Betaproteobacteria</taxon>
        <taxon>Burkholderiales</taxon>
        <taxon>Burkholderiaceae</taxon>
        <taxon>Mycetohabitans</taxon>
    </lineage>
</organism>
<feature type="domain" description="F-box" evidence="1">
    <location>
        <begin position="94"/>
        <end position="144"/>
    </location>
</feature>
<gene>
    <name evidence="2" type="ordered locus">RBRH_02250</name>
</gene>
<evidence type="ECO:0000313" key="3">
    <source>
        <dbReference type="Proteomes" id="UP000007437"/>
    </source>
</evidence>
<protein>
    <recommendedName>
        <fullName evidence="1">F-box domain-containing protein</fullName>
    </recommendedName>
</protein>
<accession>E5ANB4</accession>
<dbReference type="AlphaFoldDB" id="E5ANB4"/>